<accession>A0A2N3PIS5</accession>
<dbReference type="Gene3D" id="3.75.10.10">
    <property type="entry name" value="L-arginine/glycine Amidinotransferase, Chain A"/>
    <property type="match status" value="1"/>
</dbReference>
<evidence type="ECO:0000313" key="3">
    <source>
        <dbReference type="Proteomes" id="UP000233350"/>
    </source>
</evidence>
<organism evidence="2 3">
    <name type="scientific">Helicobacter winghamensis</name>
    <dbReference type="NCBI Taxonomy" id="157268"/>
    <lineage>
        <taxon>Bacteria</taxon>
        <taxon>Pseudomonadati</taxon>
        <taxon>Campylobacterota</taxon>
        <taxon>Epsilonproteobacteria</taxon>
        <taxon>Campylobacterales</taxon>
        <taxon>Helicobacteraceae</taxon>
        <taxon>Helicobacter</taxon>
    </lineage>
</organism>
<keyword evidence="1" id="KW-0378">Hydrolase</keyword>
<comment type="caution">
    <text evidence="2">The sequence shown here is derived from an EMBL/GenBank/DDBJ whole genome shotgun (WGS) entry which is preliminary data.</text>
</comment>
<reference evidence="2 3" key="1">
    <citation type="submission" date="2016-07" db="EMBL/GenBank/DDBJ databases">
        <title>Detection of Helicobacter winghamensis from caecal content of red fox (Vulpes vulpes).</title>
        <authorList>
            <person name="Zanoni R.G."/>
            <person name="Florio D."/>
            <person name="Caffara M."/>
            <person name="Renzi M."/>
            <person name="Parisi A."/>
            <person name="Pasquali F."/>
            <person name="Manfreda G."/>
        </authorList>
    </citation>
    <scope>NUCLEOTIDE SEQUENCE [LARGE SCALE GENOMIC DNA]</scope>
    <source>
        <strain evidence="2 3">295_13</strain>
    </source>
</reference>
<keyword evidence="3" id="KW-1185">Reference proteome</keyword>
<dbReference type="Proteomes" id="UP000233350">
    <property type="component" value="Unassembled WGS sequence"/>
</dbReference>
<name>A0A2N3PIS5_9HELI</name>
<dbReference type="SUPFAM" id="SSF55909">
    <property type="entry name" value="Pentein"/>
    <property type="match status" value="1"/>
</dbReference>
<sequence length="352" mass="40423">MKKFYAEWEKQDGILLSFPHTNSDWKPYLDEVRQVYCAIIVEILQVEACLLVCNSKQETLEIIQNYCNTKSINTEILRQLYCLEIPSNDTWARDFGGITICKNGKNIVLDYGFNGWGLKFASNFDNQITHKLHKFGILKRVKTKQLILEGGSIESNGKGILLTNTQCLLESNRNPFYSKAQLEKTLKKDLGIQKILWLNFGYLSGDDTDSHIDTLARFISPNTIAYIACDDKNDEHYIALSQMECELKALKNLNNKPFKLVKLPFVTPKYYDNERLPATYANFLFINGAILLPIYNDKNDTLAIETLQKACPKHKIIPIDCSVLIRQHGSLHCISMQFPKHTLDFKRLQSLK</sequence>
<dbReference type="GeneID" id="97289633"/>
<proteinExistence type="predicted"/>
<dbReference type="InterPro" id="IPR007466">
    <property type="entry name" value="Peptidyl-Arg-deiminase_porph"/>
</dbReference>
<evidence type="ECO:0000313" key="2">
    <source>
        <dbReference type="EMBL" id="PKT80831.1"/>
    </source>
</evidence>
<dbReference type="OrthoDB" id="9808013at2"/>
<dbReference type="STRING" id="556267.HWAG_00070"/>
<dbReference type="GO" id="GO:0009446">
    <property type="term" value="P:putrescine biosynthetic process"/>
    <property type="evidence" value="ECO:0007669"/>
    <property type="project" value="InterPro"/>
</dbReference>
<dbReference type="AlphaFoldDB" id="A0A2N3PIS5"/>
<dbReference type="EMBL" id="MBPK01000040">
    <property type="protein sequence ID" value="PKT80831.1"/>
    <property type="molecule type" value="Genomic_DNA"/>
</dbReference>
<protein>
    <submittedName>
        <fullName evidence="2">Agmatine deiminase</fullName>
    </submittedName>
</protein>
<gene>
    <name evidence="2" type="ORF">BCM31_02390</name>
</gene>
<dbReference type="GO" id="GO:0047632">
    <property type="term" value="F:agmatine deiminase activity"/>
    <property type="evidence" value="ECO:0007669"/>
    <property type="project" value="TreeGrafter"/>
</dbReference>
<evidence type="ECO:0000256" key="1">
    <source>
        <dbReference type="ARBA" id="ARBA00022801"/>
    </source>
</evidence>
<dbReference type="Pfam" id="PF04371">
    <property type="entry name" value="PAD_porph"/>
    <property type="match status" value="1"/>
</dbReference>
<dbReference type="RefSeq" id="WP_006801762.1">
    <property type="nucleotide sequence ID" value="NZ_CABKOI010000021.1"/>
</dbReference>
<dbReference type="PANTHER" id="PTHR31377:SF0">
    <property type="entry name" value="AGMATINE DEIMINASE-RELATED"/>
    <property type="match status" value="1"/>
</dbReference>
<dbReference type="PANTHER" id="PTHR31377">
    <property type="entry name" value="AGMATINE DEIMINASE-RELATED"/>
    <property type="match status" value="1"/>
</dbReference>
<dbReference type="GO" id="GO:0004668">
    <property type="term" value="F:protein-arginine deiminase activity"/>
    <property type="evidence" value="ECO:0007669"/>
    <property type="project" value="InterPro"/>
</dbReference>